<evidence type="ECO:0000256" key="1">
    <source>
        <dbReference type="SAM" id="MobiDB-lite"/>
    </source>
</evidence>
<name>A0A9W8IHF7_9FUNG</name>
<feature type="compositionally biased region" description="Polar residues" evidence="1">
    <location>
        <begin position="1"/>
        <end position="17"/>
    </location>
</feature>
<accession>A0A9W8IHF7</accession>
<comment type="caution">
    <text evidence="2">The sequence shown here is derived from an EMBL/GenBank/DDBJ whole genome shotgun (WGS) entry which is preliminary data.</text>
</comment>
<gene>
    <name evidence="2" type="ORF">GGH94_005971</name>
</gene>
<dbReference type="Proteomes" id="UP001140074">
    <property type="component" value="Unassembled WGS sequence"/>
</dbReference>
<feature type="compositionally biased region" description="Low complexity" evidence="1">
    <location>
        <begin position="18"/>
        <end position="33"/>
    </location>
</feature>
<reference evidence="2" key="1">
    <citation type="submission" date="2022-07" db="EMBL/GenBank/DDBJ databases">
        <title>Phylogenomic reconstructions and comparative analyses of Kickxellomycotina fungi.</title>
        <authorList>
            <person name="Reynolds N.K."/>
            <person name="Stajich J.E."/>
            <person name="Barry K."/>
            <person name="Grigoriev I.V."/>
            <person name="Crous P."/>
            <person name="Smith M.E."/>
        </authorList>
    </citation>
    <scope>NUCLEOTIDE SEQUENCE</scope>
    <source>
        <strain evidence="2">RSA 476</strain>
    </source>
</reference>
<feature type="region of interest" description="Disordered" evidence="1">
    <location>
        <begin position="1"/>
        <end position="44"/>
    </location>
</feature>
<sequence>MSTAPTTFLPTASLSDNTPTTGPAAACSAGPASNNQATTTSPVTRRNISTVAGPAAHVPLPRLSIATLPVARATASEKGKARDLPGDGLETPPFYKRQRIGLRVGELIKILSDEEGDRPRVSIVALSAKRGELPGIGSSRFGSRSLVHSHNGNAGHNSVRQGGPSHIIFDCSGKRVTSEVLLVILGPLPYIDMEYVLDAYHWAYGSRLMPEGAKPQKFIRALAGLEGLELWVPKLKGPDFPSLASINILRRADLDLGAIRQVFLKKLGLTENPAAPVLGPRLCYAISRNLESSLAMVTRCNNVYQYKCPKHEDGYRIDNNCRIAVSVLRDNRFNSQLLLGNKSYELREFYKNLVHVADKSATPRIKNHLQQISKALWNQPQ</sequence>
<protein>
    <submittedName>
        <fullName evidence="2">Uncharacterized protein</fullName>
    </submittedName>
</protein>
<evidence type="ECO:0000313" key="3">
    <source>
        <dbReference type="Proteomes" id="UP001140074"/>
    </source>
</evidence>
<feature type="compositionally biased region" description="Polar residues" evidence="1">
    <location>
        <begin position="34"/>
        <end position="44"/>
    </location>
</feature>
<dbReference type="EMBL" id="JANBUY010000365">
    <property type="protein sequence ID" value="KAJ2859674.1"/>
    <property type="molecule type" value="Genomic_DNA"/>
</dbReference>
<keyword evidence="3" id="KW-1185">Reference proteome</keyword>
<dbReference type="AlphaFoldDB" id="A0A9W8IHF7"/>
<proteinExistence type="predicted"/>
<evidence type="ECO:0000313" key="2">
    <source>
        <dbReference type="EMBL" id="KAJ2859674.1"/>
    </source>
</evidence>
<organism evidence="2 3">
    <name type="scientific">Coemansia aciculifera</name>
    <dbReference type="NCBI Taxonomy" id="417176"/>
    <lineage>
        <taxon>Eukaryota</taxon>
        <taxon>Fungi</taxon>
        <taxon>Fungi incertae sedis</taxon>
        <taxon>Zoopagomycota</taxon>
        <taxon>Kickxellomycotina</taxon>
        <taxon>Kickxellomycetes</taxon>
        <taxon>Kickxellales</taxon>
        <taxon>Kickxellaceae</taxon>
        <taxon>Coemansia</taxon>
    </lineage>
</organism>